<sequence>MNICNRKIAAPPLLQDRLHHYSYKVLLLNLLPSHCLFYTHQTVPTPVLHWHLIHRAYILQSGASVPDPESLHSPVWCLCP</sequence>
<reference evidence="1" key="1">
    <citation type="submission" date="2016-05" db="EMBL/GenBank/DDBJ databases">
        <title>WGS assembly of Xenopus laevis.</title>
        <authorList>
            <person name="Session A."/>
            <person name="Uno Y."/>
            <person name="Kwon T."/>
            <person name="Chapman J."/>
            <person name="Toyoda A."/>
            <person name="Takahashi S."/>
            <person name="Fukui A."/>
            <person name="Hikosaka A."/>
            <person name="Putnam N."/>
            <person name="Stites J."/>
            <person name="Van Heeringen S."/>
            <person name="Quigley I."/>
            <person name="Heinz S."/>
            <person name="Hellsten U."/>
            <person name="Lyons J."/>
            <person name="Suzuki A."/>
            <person name="Kondo M."/>
            <person name="Ogino H."/>
            <person name="Ochi H."/>
            <person name="Bogdanovic O."/>
            <person name="Lister R."/>
            <person name="Georgiou G."/>
            <person name="Paranjpe S."/>
            <person name="Van Kruijsbergen I."/>
            <person name="Mozaffari S."/>
            <person name="Shu S."/>
            <person name="Schmutz J."/>
            <person name="Jenkins J."/>
            <person name="Grimwood J."/>
            <person name="Carlson J."/>
            <person name="Mitros T."/>
            <person name="Simakov O."/>
            <person name="Heald R."/>
            <person name="Miller K."/>
            <person name="Haudenschild C."/>
            <person name="Kuroki Y."/>
            <person name="Tanaka T."/>
            <person name="Michiue T."/>
            <person name="Watanabe M."/>
            <person name="Kinoshita T."/>
            <person name="Ohta Y."/>
            <person name="Mawaribuchi S."/>
            <person name="Suzuki Y."/>
            <person name="Haramoto Y."/>
            <person name="Yamamoto T."/>
            <person name="Takagi C."/>
            <person name="Kitzman J."/>
            <person name="Shendure J."/>
            <person name="Nakayama T."/>
            <person name="Izutsu Y."/>
            <person name="Robert J."/>
            <person name="Dichmann D."/>
            <person name="Flajnik M."/>
            <person name="Houston D."/>
            <person name="Marcotte E."/>
            <person name="Wallingford J."/>
            <person name="Ito Y."/>
            <person name="Asashima M."/>
            <person name="Ueno N."/>
            <person name="Matsuda Y."/>
            <person name="Jan Veenstra G."/>
            <person name="Fujiyama A."/>
            <person name="Harland R."/>
            <person name="Taira M."/>
            <person name="Rokhsar D.S."/>
        </authorList>
    </citation>
    <scope>NUCLEOTIDE SEQUENCE</scope>
    <source>
        <strain evidence="1">J</strain>
        <tissue evidence="1">Blood</tissue>
    </source>
</reference>
<dbReference type="AlphaFoldDB" id="A0A974BNF1"/>
<dbReference type="EMBL" id="KV496354">
    <property type="protein sequence ID" value="OCT55376.1"/>
    <property type="molecule type" value="Genomic_DNA"/>
</dbReference>
<organism evidence="1">
    <name type="scientific">Xenopus laevis</name>
    <name type="common">African clawed frog</name>
    <dbReference type="NCBI Taxonomy" id="8355"/>
    <lineage>
        <taxon>Eukaryota</taxon>
        <taxon>Metazoa</taxon>
        <taxon>Chordata</taxon>
        <taxon>Craniata</taxon>
        <taxon>Vertebrata</taxon>
        <taxon>Euteleostomi</taxon>
        <taxon>Amphibia</taxon>
        <taxon>Batrachia</taxon>
        <taxon>Anura</taxon>
        <taxon>Pipoidea</taxon>
        <taxon>Pipidae</taxon>
        <taxon>Xenopodinae</taxon>
        <taxon>Xenopus</taxon>
        <taxon>Xenopus</taxon>
    </lineage>
</organism>
<proteinExistence type="predicted"/>
<accession>A0A974BNF1</accession>
<protein>
    <submittedName>
        <fullName evidence="1">Uncharacterized protein</fullName>
    </submittedName>
</protein>
<name>A0A974BNF1_XENLA</name>
<evidence type="ECO:0000313" key="1">
    <source>
        <dbReference type="EMBL" id="OCT55376.1"/>
    </source>
</evidence>
<dbReference type="Proteomes" id="UP000694892">
    <property type="component" value="Unassembled WGS sequence"/>
</dbReference>
<gene>
    <name evidence="1" type="ORF">XELAEV_18002670mg</name>
</gene>